<name>A0A6J5M6D7_9CAUD</name>
<evidence type="ECO:0000256" key="1">
    <source>
        <dbReference type="SAM" id="MobiDB-lite"/>
    </source>
</evidence>
<feature type="compositionally biased region" description="Polar residues" evidence="1">
    <location>
        <begin position="231"/>
        <end position="241"/>
    </location>
</feature>
<accession>A0A6J5M6D7</accession>
<dbReference type="EMBL" id="LR796386">
    <property type="protein sequence ID" value="CAB4141033.1"/>
    <property type="molecule type" value="Genomic_DNA"/>
</dbReference>
<reference evidence="2" key="1">
    <citation type="submission" date="2020-04" db="EMBL/GenBank/DDBJ databases">
        <authorList>
            <person name="Chiriac C."/>
            <person name="Salcher M."/>
            <person name="Ghai R."/>
            <person name="Kavagutti S V."/>
        </authorList>
    </citation>
    <scope>NUCLEOTIDE SEQUENCE</scope>
</reference>
<sequence>MAWSQIIDFKEVRDEFGAIIESKKVVTEKFDPAKMTDLGRKSLDFLAEILPAKTVLWFLQDLARHKRYGGNAEFFSTVTADIANEIGSIERGALILACHHFKFSTESPWFPMSGEIVARIRQEAEKIQHMRRLIENYHAPEIEKSKPAARPKEKPWSEITPRERAEFLAIQINSPFFGCKSGRAEEFLRDFAQIESPPADLAVTAKKCRDYLDSMSQAAAPVDSPEPAEKNASTDTKPFIS</sequence>
<evidence type="ECO:0000313" key="2">
    <source>
        <dbReference type="EMBL" id="CAB4141033.1"/>
    </source>
</evidence>
<proteinExistence type="predicted"/>
<gene>
    <name evidence="2" type="ORF">UFOVP413_11</name>
</gene>
<organism evidence="2">
    <name type="scientific">uncultured Caudovirales phage</name>
    <dbReference type="NCBI Taxonomy" id="2100421"/>
    <lineage>
        <taxon>Viruses</taxon>
        <taxon>Duplodnaviria</taxon>
        <taxon>Heunggongvirae</taxon>
        <taxon>Uroviricota</taxon>
        <taxon>Caudoviricetes</taxon>
        <taxon>Peduoviridae</taxon>
        <taxon>Maltschvirus</taxon>
        <taxon>Maltschvirus maltsch</taxon>
    </lineage>
</organism>
<protein>
    <submittedName>
        <fullName evidence="2">Uncharacterized protein</fullName>
    </submittedName>
</protein>
<feature type="region of interest" description="Disordered" evidence="1">
    <location>
        <begin position="215"/>
        <end position="241"/>
    </location>
</feature>